<comment type="caution">
    <text evidence="2">The sequence shown here is derived from an EMBL/GenBank/DDBJ whole genome shotgun (WGS) entry which is preliminary data.</text>
</comment>
<sequence length="100" mass="11245">MKVIQTAQNINMLKTQEMQSANVTPKAVWRSMHVQTVGRPMKVRGQRKHKKRENSSKQLSSALLAFITGVSLYWMKTTMVARDREAPSSDMTVIAIPNGS</sequence>
<feature type="transmembrane region" description="Helical" evidence="1">
    <location>
        <begin position="58"/>
        <end position="75"/>
    </location>
</feature>
<evidence type="ECO:0000256" key="1">
    <source>
        <dbReference type="SAM" id="Phobius"/>
    </source>
</evidence>
<keyword evidence="1" id="KW-1133">Transmembrane helix</keyword>
<evidence type="ECO:0000313" key="3">
    <source>
        <dbReference type="Proteomes" id="UP001153269"/>
    </source>
</evidence>
<gene>
    <name evidence="2" type="ORF">PLEPLA_LOCUS25887</name>
</gene>
<proteinExistence type="predicted"/>
<name>A0A9N7YTT0_PLEPL</name>
<dbReference type="Proteomes" id="UP001153269">
    <property type="component" value="Unassembled WGS sequence"/>
</dbReference>
<keyword evidence="1" id="KW-0812">Transmembrane</keyword>
<dbReference type="EMBL" id="CADEAL010002086">
    <property type="protein sequence ID" value="CAB1437901.1"/>
    <property type="molecule type" value="Genomic_DNA"/>
</dbReference>
<evidence type="ECO:0000313" key="2">
    <source>
        <dbReference type="EMBL" id="CAB1437901.1"/>
    </source>
</evidence>
<keyword evidence="1" id="KW-0472">Membrane</keyword>
<reference evidence="2" key="1">
    <citation type="submission" date="2020-03" db="EMBL/GenBank/DDBJ databases">
        <authorList>
            <person name="Weist P."/>
        </authorList>
    </citation>
    <scope>NUCLEOTIDE SEQUENCE</scope>
</reference>
<accession>A0A9N7YTT0</accession>
<dbReference type="AlphaFoldDB" id="A0A9N7YTT0"/>
<keyword evidence="3" id="KW-1185">Reference proteome</keyword>
<organism evidence="2 3">
    <name type="scientific">Pleuronectes platessa</name>
    <name type="common">European plaice</name>
    <dbReference type="NCBI Taxonomy" id="8262"/>
    <lineage>
        <taxon>Eukaryota</taxon>
        <taxon>Metazoa</taxon>
        <taxon>Chordata</taxon>
        <taxon>Craniata</taxon>
        <taxon>Vertebrata</taxon>
        <taxon>Euteleostomi</taxon>
        <taxon>Actinopterygii</taxon>
        <taxon>Neopterygii</taxon>
        <taxon>Teleostei</taxon>
        <taxon>Neoteleostei</taxon>
        <taxon>Acanthomorphata</taxon>
        <taxon>Carangaria</taxon>
        <taxon>Pleuronectiformes</taxon>
        <taxon>Pleuronectoidei</taxon>
        <taxon>Pleuronectidae</taxon>
        <taxon>Pleuronectes</taxon>
    </lineage>
</organism>
<protein>
    <submittedName>
        <fullName evidence="2">Uncharacterized protein</fullName>
    </submittedName>
</protein>